<proteinExistence type="predicted"/>
<name>A0A101M506_PICGL</name>
<comment type="caution">
    <text evidence="2">The sequence shown here is derived from an EMBL/GenBank/DDBJ whole genome shotgun (WGS) entry which is preliminary data.</text>
</comment>
<protein>
    <recommendedName>
        <fullName evidence="1">GAG-pre-integrase domain-containing protein</fullName>
    </recommendedName>
</protein>
<organism evidence="2">
    <name type="scientific">Picea glauca</name>
    <name type="common">White spruce</name>
    <name type="synonym">Pinus glauca</name>
    <dbReference type="NCBI Taxonomy" id="3330"/>
    <lineage>
        <taxon>Eukaryota</taxon>
        <taxon>Viridiplantae</taxon>
        <taxon>Streptophyta</taxon>
        <taxon>Embryophyta</taxon>
        <taxon>Tracheophyta</taxon>
        <taxon>Spermatophyta</taxon>
        <taxon>Pinopsida</taxon>
        <taxon>Pinidae</taxon>
        <taxon>Conifers I</taxon>
        <taxon>Pinales</taxon>
        <taxon>Pinaceae</taxon>
        <taxon>Picea</taxon>
    </lineage>
</organism>
<keyword evidence="2" id="KW-0496">Mitochondrion</keyword>
<accession>A0A101M506</accession>
<geneLocation type="mitochondrion" evidence="2"/>
<dbReference type="InterPro" id="IPR025724">
    <property type="entry name" value="GAG-pre-integrase_dom"/>
</dbReference>
<dbReference type="AlphaFoldDB" id="A0A101M506"/>
<dbReference type="EMBL" id="LKAM01000001">
    <property type="protein sequence ID" value="KUM51115.1"/>
    <property type="molecule type" value="Genomic_DNA"/>
</dbReference>
<dbReference type="Pfam" id="PF13976">
    <property type="entry name" value="gag_pre-integrs"/>
    <property type="match status" value="1"/>
</dbReference>
<gene>
    <name evidence="2" type="ORF">ABT39_MTgene961</name>
</gene>
<reference evidence="2" key="1">
    <citation type="journal article" date="2015" name="Genome Biol. Evol.">
        <title>Organellar Genomes of White Spruce (Picea glauca): Assembly and Annotation.</title>
        <authorList>
            <person name="Jackman S.D."/>
            <person name="Warren R.L."/>
            <person name="Gibb E.A."/>
            <person name="Vandervalk B.P."/>
            <person name="Mohamadi H."/>
            <person name="Chu J."/>
            <person name="Raymond A."/>
            <person name="Pleasance S."/>
            <person name="Coope R."/>
            <person name="Wildung M.R."/>
            <person name="Ritland C.E."/>
            <person name="Bousquet J."/>
            <person name="Jones S.J."/>
            <person name="Bohlmann J."/>
            <person name="Birol I."/>
        </authorList>
    </citation>
    <scope>NUCLEOTIDE SEQUENCE [LARGE SCALE GENOMIC DNA]</scope>
    <source>
        <tissue evidence="2">Flushing bud</tissue>
    </source>
</reference>
<evidence type="ECO:0000259" key="1">
    <source>
        <dbReference type="Pfam" id="PF13976"/>
    </source>
</evidence>
<sequence>MYLRAKKYFTPSALNKFIAMVANADDDSKLWHFRICHKNYGSLRHMSCLHLGVFQRENLPVVFVRDV</sequence>
<evidence type="ECO:0000313" key="2">
    <source>
        <dbReference type="EMBL" id="KUM51115.1"/>
    </source>
</evidence>
<feature type="domain" description="GAG-pre-integrase" evidence="1">
    <location>
        <begin position="15"/>
        <end position="48"/>
    </location>
</feature>